<keyword evidence="2" id="KW-1185">Reference proteome</keyword>
<dbReference type="EMBL" id="JACAZI010000019">
    <property type="protein sequence ID" value="KAF7340035.1"/>
    <property type="molecule type" value="Genomic_DNA"/>
</dbReference>
<evidence type="ECO:0000313" key="1">
    <source>
        <dbReference type="EMBL" id="KAF7340035.1"/>
    </source>
</evidence>
<gene>
    <name evidence="1" type="ORF">MVEN_01921500</name>
</gene>
<comment type="caution">
    <text evidence="1">The sequence shown here is derived from an EMBL/GenBank/DDBJ whole genome shotgun (WGS) entry which is preliminary data.</text>
</comment>
<proteinExistence type="predicted"/>
<organism evidence="1 2">
    <name type="scientific">Mycena venus</name>
    <dbReference type="NCBI Taxonomy" id="2733690"/>
    <lineage>
        <taxon>Eukaryota</taxon>
        <taxon>Fungi</taxon>
        <taxon>Dikarya</taxon>
        <taxon>Basidiomycota</taxon>
        <taxon>Agaricomycotina</taxon>
        <taxon>Agaricomycetes</taxon>
        <taxon>Agaricomycetidae</taxon>
        <taxon>Agaricales</taxon>
        <taxon>Marasmiineae</taxon>
        <taxon>Mycenaceae</taxon>
        <taxon>Mycena</taxon>
    </lineage>
</organism>
<dbReference type="AlphaFoldDB" id="A0A8H6XEP5"/>
<reference evidence="1" key="1">
    <citation type="submission" date="2020-05" db="EMBL/GenBank/DDBJ databases">
        <title>Mycena genomes resolve the evolution of fungal bioluminescence.</title>
        <authorList>
            <person name="Tsai I.J."/>
        </authorList>
    </citation>
    <scope>NUCLEOTIDE SEQUENCE</scope>
    <source>
        <strain evidence="1">CCC161011</strain>
    </source>
</reference>
<dbReference type="Proteomes" id="UP000620124">
    <property type="component" value="Unassembled WGS sequence"/>
</dbReference>
<name>A0A8H6XEP5_9AGAR</name>
<sequence>MTVTLTACRTPGRASEGVRVSPNCLHKFGVLIVKASSQPPTSDMHQSHNIAWDSLTTNLTFISENPAITPRRTDLFPRGLSSQANSLNHFARTIATTIRTFSDTERAKYPAHYEAPLQGKLFPDDILSRYCDLPFASVTPKSQLIENWIERAGSNPPSYGTGQGDLADVVKVLLAENQLDRLLMLAQHPQVPLHELHWLSWGHSFGWDHTMQWALEAYIFFNVLLSKPELHVDGRYKSMSSYQSVVRKLTYSTDYDAQTFPHRDFFFGALDHTGPVDKAADPLADPNKLQEYLKMCFRLLYRYDMLAQECGVVRLDWEGNVAFTVGCLWKAKTDYVETGKDSWVTRFA</sequence>
<protein>
    <submittedName>
        <fullName evidence="1">Uncharacterized protein</fullName>
    </submittedName>
</protein>
<evidence type="ECO:0000313" key="2">
    <source>
        <dbReference type="Proteomes" id="UP000620124"/>
    </source>
</evidence>
<dbReference type="OrthoDB" id="3204049at2759"/>
<accession>A0A8H6XEP5</accession>